<keyword evidence="2 5" id="KW-0812">Transmembrane</keyword>
<dbReference type="PROSITE" id="PS01130">
    <property type="entry name" value="SLC26A"/>
    <property type="match status" value="1"/>
</dbReference>
<reference evidence="7" key="3">
    <citation type="submission" date="2015-02" db="UniProtKB">
        <authorList>
            <consortium name="EnsemblProtists"/>
        </authorList>
    </citation>
    <scope>IDENTIFICATION</scope>
    <source>
        <strain evidence="7">DAOM BR144</strain>
    </source>
</reference>
<evidence type="ECO:0000313" key="8">
    <source>
        <dbReference type="Proteomes" id="UP000019132"/>
    </source>
</evidence>
<dbReference type="GO" id="GO:0016020">
    <property type="term" value="C:membrane"/>
    <property type="evidence" value="ECO:0007669"/>
    <property type="project" value="UniProtKB-SubCell"/>
</dbReference>
<proteinExistence type="predicted"/>
<feature type="transmembrane region" description="Helical" evidence="5">
    <location>
        <begin position="111"/>
        <end position="133"/>
    </location>
</feature>
<feature type="transmembrane region" description="Helical" evidence="5">
    <location>
        <begin position="179"/>
        <end position="201"/>
    </location>
</feature>
<dbReference type="Pfam" id="PF01740">
    <property type="entry name" value="STAS"/>
    <property type="match status" value="1"/>
</dbReference>
<dbReference type="InterPro" id="IPR002645">
    <property type="entry name" value="STAS_dom"/>
</dbReference>
<dbReference type="Proteomes" id="UP000019132">
    <property type="component" value="Unassembled WGS sequence"/>
</dbReference>
<dbReference type="GO" id="GO:0008271">
    <property type="term" value="F:secondary active sulfate transmembrane transporter activity"/>
    <property type="evidence" value="ECO:0007669"/>
    <property type="project" value="InterPro"/>
</dbReference>
<feature type="transmembrane region" description="Helical" evidence="5">
    <location>
        <begin position="279"/>
        <end position="301"/>
    </location>
</feature>
<organism evidence="7 8">
    <name type="scientific">Globisporangium ultimum (strain ATCC 200006 / CBS 805.95 / DAOM BR144)</name>
    <name type="common">Pythium ultimum</name>
    <dbReference type="NCBI Taxonomy" id="431595"/>
    <lineage>
        <taxon>Eukaryota</taxon>
        <taxon>Sar</taxon>
        <taxon>Stramenopiles</taxon>
        <taxon>Oomycota</taxon>
        <taxon>Peronosporomycetes</taxon>
        <taxon>Pythiales</taxon>
        <taxon>Pythiaceae</taxon>
        <taxon>Globisporangium</taxon>
    </lineage>
</organism>
<dbReference type="InterPro" id="IPR001902">
    <property type="entry name" value="SLC26A/SulP_fam"/>
</dbReference>
<feature type="transmembrane region" description="Helical" evidence="5">
    <location>
        <begin position="253"/>
        <end position="273"/>
    </location>
</feature>
<keyword evidence="4 5" id="KW-0472">Membrane</keyword>
<dbReference type="STRING" id="431595.K3X6Y2"/>
<dbReference type="VEuPathDB" id="FungiDB:PYU1_G012954"/>
<feature type="transmembrane region" description="Helical" evidence="5">
    <location>
        <begin position="52"/>
        <end position="74"/>
    </location>
</feature>
<name>K3X6Y2_GLOUD</name>
<feature type="transmembrane region" description="Helical" evidence="5">
    <location>
        <begin position="145"/>
        <end position="167"/>
    </location>
</feature>
<dbReference type="Gene3D" id="3.30.750.24">
    <property type="entry name" value="STAS domain"/>
    <property type="match status" value="1"/>
</dbReference>
<keyword evidence="3 5" id="KW-1133">Transmembrane helix</keyword>
<dbReference type="OMA" id="ICWGLVD"/>
<dbReference type="EnsemblProtists" id="PYU1_T012981">
    <property type="protein sequence ID" value="PYU1_T012981"/>
    <property type="gene ID" value="PYU1_G012954"/>
</dbReference>
<dbReference type="InterPro" id="IPR011547">
    <property type="entry name" value="SLC26A/SulP_dom"/>
</dbReference>
<evidence type="ECO:0000256" key="5">
    <source>
        <dbReference type="SAM" id="Phobius"/>
    </source>
</evidence>
<reference evidence="8" key="2">
    <citation type="submission" date="2010-04" db="EMBL/GenBank/DDBJ databases">
        <authorList>
            <person name="Buell R."/>
            <person name="Hamilton J."/>
            <person name="Hostetler J."/>
        </authorList>
    </citation>
    <scope>NUCLEOTIDE SEQUENCE [LARGE SCALE GENOMIC DNA]</scope>
    <source>
        <strain evidence="8">DAOM:BR144</strain>
    </source>
</reference>
<dbReference type="CDD" id="cd07042">
    <property type="entry name" value="STAS_SulP_like_sulfate_transporter"/>
    <property type="match status" value="1"/>
</dbReference>
<comment type="subcellular location">
    <subcellularLocation>
        <location evidence="1">Membrane</location>
        <topology evidence="1">Multi-pass membrane protein</topology>
    </subcellularLocation>
</comment>
<accession>K3X6Y2</accession>
<evidence type="ECO:0000259" key="6">
    <source>
        <dbReference type="PROSITE" id="PS50801"/>
    </source>
</evidence>
<dbReference type="EMBL" id="GL376607">
    <property type="status" value="NOT_ANNOTATED_CDS"/>
    <property type="molecule type" value="Genomic_DNA"/>
</dbReference>
<evidence type="ECO:0000256" key="4">
    <source>
        <dbReference type="ARBA" id="ARBA00023136"/>
    </source>
</evidence>
<dbReference type="PROSITE" id="PS50801">
    <property type="entry name" value="STAS"/>
    <property type="match status" value="1"/>
</dbReference>
<sequence>MESVGEQWSKFWYKRMPILNWLPQYNLRRDLKFDLIAGCTVGVMLVPQEMSLAAMMGVPAQYGLYSAAIAPLIYPMFGSSKALSVANAAEGSLLVGVMLRSADLQSDEERIAMGILLTFFTGVVMILGGVIHQGGVVSFFSRTSMQGYVTGTSFLIVLSQIPPWLGIRLPSPKLNIFTAIDIVTLIINSMMISIVFFMASVATGSKLAAKGGYEISPNQELLGIGFANLGASMFQGMPSSAGMARSAVNAQSAHTPLASMFTAGLVILTILFLTKPLYYLPQAPLAAIILLSASGLPDFAEPKWLRKVRPHEFYVWVTAFVGTLCFGLISGLFVSLFASLIEIMVRTKKPPVFLLGQSANGEFVKLEAHEHEHENVQDQDSGQHPAVQPLPDVLVVRMEQNLYFANTSHLIHAIERNLKAAAAHGRMLGAVIDGSRMNDIDATAIHLLMEYCAKLCARDQTLLFANVRSETETSLLASGLLTAQEHDHTNCSEHHRPSSSIAAAVAYLRQSHSY</sequence>
<reference evidence="8" key="1">
    <citation type="journal article" date="2010" name="Genome Biol.">
        <title>Genome sequence of the necrotrophic plant pathogen Pythium ultimum reveals original pathogenicity mechanisms and effector repertoire.</title>
        <authorList>
            <person name="Levesque C.A."/>
            <person name="Brouwer H."/>
            <person name="Cano L."/>
            <person name="Hamilton J.P."/>
            <person name="Holt C."/>
            <person name="Huitema E."/>
            <person name="Raffaele S."/>
            <person name="Robideau G.P."/>
            <person name="Thines M."/>
            <person name="Win J."/>
            <person name="Zerillo M.M."/>
            <person name="Beakes G.W."/>
            <person name="Boore J.L."/>
            <person name="Busam D."/>
            <person name="Dumas B."/>
            <person name="Ferriera S."/>
            <person name="Fuerstenberg S.I."/>
            <person name="Gachon C.M."/>
            <person name="Gaulin E."/>
            <person name="Govers F."/>
            <person name="Grenville-Briggs L."/>
            <person name="Horner N."/>
            <person name="Hostetler J."/>
            <person name="Jiang R.H."/>
            <person name="Johnson J."/>
            <person name="Krajaejun T."/>
            <person name="Lin H."/>
            <person name="Meijer H.J."/>
            <person name="Moore B."/>
            <person name="Morris P."/>
            <person name="Phuntmart V."/>
            <person name="Puiu D."/>
            <person name="Shetty J."/>
            <person name="Stajich J.E."/>
            <person name="Tripathy S."/>
            <person name="Wawra S."/>
            <person name="van West P."/>
            <person name="Whitty B.R."/>
            <person name="Coutinho P.M."/>
            <person name="Henrissat B."/>
            <person name="Martin F."/>
            <person name="Thomas P.D."/>
            <person name="Tyler B.M."/>
            <person name="De Vries R.P."/>
            <person name="Kamoun S."/>
            <person name="Yandell M."/>
            <person name="Tisserat N."/>
            <person name="Buell C.R."/>
        </authorList>
    </citation>
    <scope>NUCLEOTIDE SEQUENCE</scope>
    <source>
        <strain evidence="8">DAOM:BR144</strain>
    </source>
</reference>
<dbReference type="PANTHER" id="PTHR11814">
    <property type="entry name" value="SULFATE TRANSPORTER"/>
    <property type="match status" value="1"/>
</dbReference>
<keyword evidence="8" id="KW-1185">Reference proteome</keyword>
<evidence type="ECO:0000256" key="3">
    <source>
        <dbReference type="ARBA" id="ARBA00022989"/>
    </source>
</evidence>
<dbReference type="Pfam" id="PF00916">
    <property type="entry name" value="Sulfate_transp"/>
    <property type="match status" value="2"/>
</dbReference>
<feature type="transmembrane region" description="Helical" evidence="5">
    <location>
        <begin position="313"/>
        <end position="341"/>
    </location>
</feature>
<dbReference type="HOGENOM" id="CLU_003182_3_1_1"/>
<feature type="domain" description="STAS" evidence="6">
    <location>
        <begin position="383"/>
        <end position="508"/>
    </location>
</feature>
<protein>
    <recommendedName>
        <fullName evidence="6">STAS domain-containing protein</fullName>
    </recommendedName>
</protein>
<dbReference type="eggNOG" id="KOG0236">
    <property type="taxonomic scope" value="Eukaryota"/>
</dbReference>
<dbReference type="InterPro" id="IPR036513">
    <property type="entry name" value="STAS_dom_sf"/>
</dbReference>
<evidence type="ECO:0000313" key="7">
    <source>
        <dbReference type="EnsemblProtists" id="PYU1_T012981"/>
    </source>
</evidence>
<dbReference type="InterPro" id="IPR018045">
    <property type="entry name" value="S04_transporter_CS"/>
</dbReference>
<dbReference type="SUPFAM" id="SSF52091">
    <property type="entry name" value="SpoIIaa-like"/>
    <property type="match status" value="1"/>
</dbReference>
<dbReference type="AlphaFoldDB" id="K3X6Y2"/>
<evidence type="ECO:0000256" key="2">
    <source>
        <dbReference type="ARBA" id="ARBA00022692"/>
    </source>
</evidence>
<evidence type="ECO:0000256" key="1">
    <source>
        <dbReference type="ARBA" id="ARBA00004141"/>
    </source>
</evidence>
<dbReference type="InParanoid" id="K3X6Y2"/>